<keyword evidence="6" id="KW-1185">Reference proteome</keyword>
<dbReference type="InterPro" id="IPR029045">
    <property type="entry name" value="ClpP/crotonase-like_dom_sf"/>
</dbReference>
<feature type="compositionally biased region" description="Low complexity" evidence="3">
    <location>
        <begin position="442"/>
        <end position="459"/>
    </location>
</feature>
<dbReference type="InterPro" id="IPR032259">
    <property type="entry name" value="HIBYL-CoA-H"/>
</dbReference>
<dbReference type="NCBIfam" id="NF004127">
    <property type="entry name" value="PRK05617.1"/>
    <property type="match status" value="1"/>
</dbReference>
<sequence>MAPGGSDNDNQVLVEGNSRVKVVVLNRHKKKYNAPSYQMVLSLTKKLKDFETKPGVNFVIVKAIGKTFCVGGDVAAYFRYTTIGHWTFGPQVYRWQLMLNYLIAKYNKPQVFLINGALMGGGAGLSMNGRYKIVTENTVFAMPEAALGLFPDVGASYFLSRLPGFFGEYLGLTGTRLDGADMSACGLATHFVLSKDLPLLEKSLYEVDTADPIIIQGIIAKYTQQTTLKEESAFRSHSSSEVKKVFKDIYRLDVINKCFSKQSVEEILSCLEQQVISGNEKWITTAIKSIKTTSPISLKLFLLSIRKGRTEDLKQCLIREYRMISHVFRRTVSNDFYEGVRAKILDKDNNPKWEPTKLELVSNEMLEKYLTKLDEDEAWEDLQLPSQHGHTNPPIAKLELLNLSLCPNLSALPRHCRLLCRRRHPLLPAQDPLASPWPPEPSSDSRSPIPLSSPSSLDPQLQEQKTSVASSPSSTSLVIAPPSTSSDISSSARSCILSFHPLQEPPSNPIRLSVGRLRHCHSSLAAVSSLSNFSSVLERHL</sequence>
<gene>
    <name evidence="5" type="ORF">OPV22_010464</name>
</gene>
<dbReference type="PANTHER" id="PTHR43176">
    <property type="entry name" value="3-HYDROXYISOBUTYRYL-COA HYDROLASE-RELATED"/>
    <property type="match status" value="1"/>
</dbReference>
<dbReference type="EC" id="3.1.2.4" evidence="2"/>
<comment type="function">
    <text evidence="2">Hydrolyzes 3-hydroxyisobutyryl-CoA (HIBYL-CoA), a saline catabolite. Has high activity toward isobutyryl-CoA. Could be an isobutyryl-CoA dehydrogenase that functions in valine catabolism.</text>
</comment>
<comment type="catalytic activity">
    <reaction evidence="2">
        <text>3-hydroxy-2-methylpropanoyl-CoA + H2O = 3-hydroxy-2-methylpropanoate + CoA + H(+)</text>
        <dbReference type="Rhea" id="RHEA:20888"/>
        <dbReference type="ChEBI" id="CHEBI:11805"/>
        <dbReference type="ChEBI" id="CHEBI:15377"/>
        <dbReference type="ChEBI" id="CHEBI:15378"/>
        <dbReference type="ChEBI" id="CHEBI:57287"/>
        <dbReference type="ChEBI" id="CHEBI:57340"/>
        <dbReference type="EC" id="3.1.2.4"/>
    </reaction>
</comment>
<dbReference type="PANTHER" id="PTHR43176:SF6">
    <property type="entry name" value="3-HYDROXYISOBUTYRYL-COA HYDROLASE"/>
    <property type="match status" value="1"/>
</dbReference>
<dbReference type="SUPFAM" id="SSF52096">
    <property type="entry name" value="ClpP/crotonase"/>
    <property type="match status" value="1"/>
</dbReference>
<organism evidence="5 6">
    <name type="scientific">Ensete ventricosum</name>
    <name type="common">Abyssinian banana</name>
    <name type="synonym">Musa ensete</name>
    <dbReference type="NCBI Taxonomy" id="4639"/>
    <lineage>
        <taxon>Eukaryota</taxon>
        <taxon>Viridiplantae</taxon>
        <taxon>Streptophyta</taxon>
        <taxon>Embryophyta</taxon>
        <taxon>Tracheophyta</taxon>
        <taxon>Spermatophyta</taxon>
        <taxon>Magnoliopsida</taxon>
        <taxon>Liliopsida</taxon>
        <taxon>Zingiberales</taxon>
        <taxon>Musaceae</taxon>
        <taxon>Ensete</taxon>
    </lineage>
</organism>
<proteinExistence type="inferred from homology"/>
<comment type="similarity">
    <text evidence="2">Belongs to the enoyl-CoA hydratase/isomerase family.</text>
</comment>
<evidence type="ECO:0000259" key="4">
    <source>
        <dbReference type="Pfam" id="PF16113"/>
    </source>
</evidence>
<evidence type="ECO:0000313" key="5">
    <source>
        <dbReference type="EMBL" id="KAJ8499912.1"/>
    </source>
</evidence>
<evidence type="ECO:0000313" key="6">
    <source>
        <dbReference type="Proteomes" id="UP001222027"/>
    </source>
</evidence>
<protein>
    <recommendedName>
        <fullName evidence="2">3-hydroxyisobutyryl-CoA hydrolase</fullName>
        <shortName evidence="2">HIB-CoA hydrolase</shortName>
        <shortName evidence="2">HIBYL-CoA-H</shortName>
        <ecNumber evidence="2">3.1.2.4</ecNumber>
    </recommendedName>
    <alternativeName>
        <fullName evidence="2">3-hydroxyisobutyryl-coenzyme A hydrolase</fullName>
    </alternativeName>
</protein>
<evidence type="ECO:0000256" key="3">
    <source>
        <dbReference type="SAM" id="MobiDB-lite"/>
    </source>
</evidence>
<keyword evidence="1 2" id="KW-0378">Hydrolase</keyword>
<dbReference type="GO" id="GO:0006574">
    <property type="term" value="P:L-valine catabolic process"/>
    <property type="evidence" value="ECO:0007669"/>
    <property type="project" value="UniProtKB-UniRule"/>
</dbReference>
<dbReference type="Proteomes" id="UP001222027">
    <property type="component" value="Unassembled WGS sequence"/>
</dbReference>
<dbReference type="EMBL" id="JAQQAF010000003">
    <property type="protein sequence ID" value="KAJ8499912.1"/>
    <property type="molecule type" value="Genomic_DNA"/>
</dbReference>
<evidence type="ECO:0000256" key="2">
    <source>
        <dbReference type="RuleBase" id="RU369070"/>
    </source>
</evidence>
<reference evidence="5 6" key="1">
    <citation type="submission" date="2022-12" db="EMBL/GenBank/DDBJ databases">
        <title>Chromosome-scale assembly of the Ensete ventricosum genome.</title>
        <authorList>
            <person name="Dussert Y."/>
            <person name="Stocks J."/>
            <person name="Wendawek A."/>
            <person name="Woldeyes F."/>
            <person name="Nichols R.A."/>
            <person name="Borrell J.S."/>
        </authorList>
    </citation>
    <scope>NUCLEOTIDE SEQUENCE [LARGE SCALE GENOMIC DNA]</scope>
    <source>
        <strain evidence="6">cv. Maze</strain>
        <tissue evidence="5">Seeds</tissue>
    </source>
</reference>
<comment type="caution">
    <text evidence="5">The sequence shown here is derived from an EMBL/GenBank/DDBJ whole genome shotgun (WGS) entry which is preliminary data.</text>
</comment>
<feature type="region of interest" description="Disordered" evidence="3">
    <location>
        <begin position="429"/>
        <end position="485"/>
    </location>
</feature>
<feature type="domain" description="Enoyl-CoA hydratase/isomerase" evidence="4">
    <location>
        <begin position="21"/>
        <end position="370"/>
    </location>
</feature>
<dbReference type="Gene3D" id="3.90.226.10">
    <property type="entry name" value="2-enoyl-CoA Hydratase, Chain A, domain 1"/>
    <property type="match status" value="1"/>
</dbReference>
<dbReference type="Pfam" id="PF16113">
    <property type="entry name" value="ECH_2"/>
    <property type="match status" value="1"/>
</dbReference>
<dbReference type="InterPro" id="IPR045004">
    <property type="entry name" value="ECH_dom"/>
</dbReference>
<feature type="compositionally biased region" description="Low complexity" evidence="3">
    <location>
        <begin position="466"/>
        <end position="485"/>
    </location>
</feature>
<dbReference type="GO" id="GO:0003860">
    <property type="term" value="F:3-hydroxyisobutyryl-CoA hydrolase activity"/>
    <property type="evidence" value="ECO:0007669"/>
    <property type="project" value="UniProtKB-UniRule"/>
</dbReference>
<dbReference type="AlphaFoldDB" id="A0AAV8RFP0"/>
<dbReference type="FunFam" id="3.90.226.10:FF:000027">
    <property type="entry name" value="Probable 3-hydroxyisobutyryl-CoA hydrolase 2"/>
    <property type="match status" value="1"/>
</dbReference>
<dbReference type="CDD" id="cd06558">
    <property type="entry name" value="crotonase-like"/>
    <property type="match status" value="1"/>
</dbReference>
<comment type="pathway">
    <text evidence="2">Amino-acid degradation; L-valine degradation.</text>
</comment>
<evidence type="ECO:0000256" key="1">
    <source>
        <dbReference type="ARBA" id="ARBA00022801"/>
    </source>
</evidence>
<name>A0AAV8RFP0_ENSVE</name>
<accession>A0AAV8RFP0</accession>